<evidence type="ECO:0000259" key="3">
    <source>
        <dbReference type="Pfam" id="PF12773"/>
    </source>
</evidence>
<reference evidence="4 5" key="1">
    <citation type="journal article" date="2015" name="Genome Announc.">
        <title>Expanding the biotechnology potential of lactobacilli through comparative genomics of 213 strains and associated genera.</title>
        <authorList>
            <person name="Sun Z."/>
            <person name="Harris H.M."/>
            <person name="McCann A."/>
            <person name="Guo C."/>
            <person name="Argimon S."/>
            <person name="Zhang W."/>
            <person name="Yang X."/>
            <person name="Jeffery I.B."/>
            <person name="Cooney J.C."/>
            <person name="Kagawa T.F."/>
            <person name="Liu W."/>
            <person name="Song Y."/>
            <person name="Salvetti E."/>
            <person name="Wrobel A."/>
            <person name="Rasinkangas P."/>
            <person name="Parkhill J."/>
            <person name="Rea M.C."/>
            <person name="O'Sullivan O."/>
            <person name="Ritari J."/>
            <person name="Douillard F.P."/>
            <person name="Paul Ross R."/>
            <person name="Yang R."/>
            <person name="Briner A.E."/>
            <person name="Felis G.E."/>
            <person name="de Vos W.M."/>
            <person name="Barrangou R."/>
            <person name="Klaenhammer T.R."/>
            <person name="Caufield P.W."/>
            <person name="Cui Y."/>
            <person name="Zhang H."/>
            <person name="O'Toole P.W."/>
        </authorList>
    </citation>
    <scope>NUCLEOTIDE SEQUENCE [LARGE SCALE GENOMIC DNA]</scope>
    <source>
        <strain evidence="4 5">NBRC 103219</strain>
    </source>
</reference>
<dbReference type="PATRIC" id="fig|449659.4.peg.2110"/>
<dbReference type="GO" id="GO:0016020">
    <property type="term" value="C:membrane"/>
    <property type="evidence" value="ECO:0007669"/>
    <property type="project" value="InterPro"/>
</dbReference>
<dbReference type="InterPro" id="IPR025874">
    <property type="entry name" value="DZR"/>
</dbReference>
<organism evidence="4 5">
    <name type="scientific">Ligilactobacillus pobuzihii</name>
    <dbReference type="NCBI Taxonomy" id="449659"/>
    <lineage>
        <taxon>Bacteria</taxon>
        <taxon>Bacillati</taxon>
        <taxon>Bacillota</taxon>
        <taxon>Bacilli</taxon>
        <taxon>Lactobacillales</taxon>
        <taxon>Lactobacillaceae</taxon>
        <taxon>Ligilactobacillus</taxon>
    </lineage>
</organism>
<feature type="transmembrane region" description="Helical" evidence="2">
    <location>
        <begin position="227"/>
        <end position="248"/>
    </location>
</feature>
<evidence type="ECO:0000313" key="4">
    <source>
        <dbReference type="EMBL" id="KRN98290.1"/>
    </source>
</evidence>
<dbReference type="Pfam" id="PF12773">
    <property type="entry name" value="DZR"/>
    <property type="match status" value="1"/>
</dbReference>
<accession>A0A0R2L944</accession>
<protein>
    <recommendedName>
        <fullName evidence="3">DZANK-type domain-containing protein</fullName>
    </recommendedName>
</protein>
<keyword evidence="2" id="KW-0472">Membrane</keyword>
<feature type="domain" description="DZANK-type" evidence="3">
    <location>
        <begin position="14"/>
        <end position="65"/>
    </location>
</feature>
<dbReference type="EMBL" id="JQCN01000050">
    <property type="protein sequence ID" value="KRN98290.1"/>
    <property type="molecule type" value="Genomic_DNA"/>
</dbReference>
<keyword evidence="2" id="KW-1133">Transmembrane helix</keyword>
<dbReference type="InterPro" id="IPR008523">
    <property type="entry name" value="DUF805"/>
</dbReference>
<keyword evidence="5" id="KW-1185">Reference proteome</keyword>
<sequence>MLQERMLKSAMFYCQRCGKKNETENMRCSYCETYQQFDVIEIEKKNCKRCGKKIPVNSNYCSYCGLDQAQILLKELDETPQSKEKVDDQQEDDQKNNEIPTIDISDPKKLKEFIKEAKKEGIQVHVLGKNESFKSGVVPSTKLFIKDWVNVNKRMGRADFWWGLLGTFLLSIPVGVLISLIVSLFQGVLPGNVAIISKLCVAAWLAFFYVALLTAMIRRLHDIELPAYLALLLFIPGGDLVSFIIATLPQRRTKSTYTFENPKKSNKNNDHRNDK</sequence>
<feature type="transmembrane region" description="Helical" evidence="2">
    <location>
        <begin position="160"/>
        <end position="189"/>
    </location>
</feature>
<dbReference type="Pfam" id="PF05656">
    <property type="entry name" value="DUF805"/>
    <property type="match status" value="1"/>
</dbReference>
<dbReference type="AlphaFoldDB" id="A0A0R2L944"/>
<feature type="region of interest" description="Disordered" evidence="1">
    <location>
        <begin position="82"/>
        <end position="101"/>
    </location>
</feature>
<comment type="caution">
    <text evidence="4">The sequence shown here is derived from an EMBL/GenBank/DDBJ whole genome shotgun (WGS) entry which is preliminary data.</text>
</comment>
<feature type="compositionally biased region" description="Basic and acidic residues" evidence="1">
    <location>
        <begin position="82"/>
        <end position="96"/>
    </location>
</feature>
<dbReference type="RefSeq" id="WP_017866841.1">
    <property type="nucleotide sequence ID" value="NZ_BJYB01000039.1"/>
</dbReference>
<feature type="transmembrane region" description="Helical" evidence="2">
    <location>
        <begin position="195"/>
        <end position="215"/>
    </location>
</feature>
<evidence type="ECO:0000256" key="2">
    <source>
        <dbReference type="SAM" id="Phobius"/>
    </source>
</evidence>
<name>A0A0R2L944_9LACO</name>
<proteinExistence type="predicted"/>
<dbReference type="STRING" id="449659.IV66_GL002055"/>
<gene>
    <name evidence="4" type="ORF">IV66_GL002055</name>
</gene>
<evidence type="ECO:0000256" key="1">
    <source>
        <dbReference type="SAM" id="MobiDB-lite"/>
    </source>
</evidence>
<dbReference type="Proteomes" id="UP000051886">
    <property type="component" value="Unassembled WGS sequence"/>
</dbReference>
<keyword evidence="2" id="KW-0812">Transmembrane</keyword>
<evidence type="ECO:0000313" key="5">
    <source>
        <dbReference type="Proteomes" id="UP000051886"/>
    </source>
</evidence>